<dbReference type="AlphaFoldDB" id="A0AAD7M978"/>
<dbReference type="Gene3D" id="1.25.40.10">
    <property type="entry name" value="Tetratricopeptide repeat domain"/>
    <property type="match status" value="1"/>
</dbReference>
<dbReference type="SUPFAM" id="SSF48452">
    <property type="entry name" value="TPR-like"/>
    <property type="match status" value="1"/>
</dbReference>
<accession>A0AAD7M978</accession>
<keyword evidence="2" id="KW-1185">Reference proteome</keyword>
<evidence type="ECO:0000313" key="2">
    <source>
        <dbReference type="Proteomes" id="UP001215598"/>
    </source>
</evidence>
<evidence type="ECO:0000313" key="1">
    <source>
        <dbReference type="EMBL" id="KAJ7706609.1"/>
    </source>
</evidence>
<organism evidence="1 2">
    <name type="scientific">Mycena metata</name>
    <dbReference type="NCBI Taxonomy" id="1033252"/>
    <lineage>
        <taxon>Eukaryota</taxon>
        <taxon>Fungi</taxon>
        <taxon>Dikarya</taxon>
        <taxon>Basidiomycota</taxon>
        <taxon>Agaricomycotina</taxon>
        <taxon>Agaricomycetes</taxon>
        <taxon>Agaricomycetidae</taxon>
        <taxon>Agaricales</taxon>
        <taxon>Marasmiineae</taxon>
        <taxon>Mycenaceae</taxon>
        <taxon>Mycena</taxon>
    </lineage>
</organism>
<dbReference type="EMBL" id="JARKIB010000455">
    <property type="protein sequence ID" value="KAJ7706609.1"/>
    <property type="molecule type" value="Genomic_DNA"/>
</dbReference>
<protein>
    <submittedName>
        <fullName evidence="1">Uncharacterized protein</fullName>
    </submittedName>
</protein>
<proteinExistence type="predicted"/>
<dbReference type="Proteomes" id="UP001215598">
    <property type="component" value="Unassembled WGS sequence"/>
</dbReference>
<sequence length="477" mass="52729">MMAEPDAGKLLTILAFLPDGLSDTSLLVLEPSVVPNVLRSRATLLRSSLAYLDPQRRLQILRPIRDHLQIFFPLDDHTVGLLSVHFDHFFDMVKGFTFHSRPGGDPYIATIAAEFGNICKLTFQALEPAGILSRPAMECLIGLMHFASITMAGGADLGDRFAGIFKELGNVQLLGQYFLGRAQLADMGRDALASQALHYFEQVKDSKGLVEAHHTLSQHYLGQGEFELAFNSANTALTIARKEGAQSLEALCLAQLALLYERHGNLHQSLLHAQKGWTLVEDTADVLLWVFIALQYISSSLALGHYPHYLAAHELAFIVSLKIPLPSGDVPIYRDILRIQADSHFLRSQYLSAREIYERLVLPLPHTTSWRAETRASHAWVLMRLAELTLEDGDPDAVGCILQDAQTFIDTPNIPQYTRSRFAVFHDILLAVVGHRRGEGPQTTEALLVECLSRPTAAHTAFPVSLVEAGLAVTICD</sequence>
<name>A0AAD7M978_9AGAR</name>
<dbReference type="InterPro" id="IPR011990">
    <property type="entry name" value="TPR-like_helical_dom_sf"/>
</dbReference>
<reference evidence="1" key="1">
    <citation type="submission" date="2023-03" db="EMBL/GenBank/DDBJ databases">
        <title>Massive genome expansion in bonnet fungi (Mycena s.s.) driven by repeated elements and novel gene families across ecological guilds.</title>
        <authorList>
            <consortium name="Lawrence Berkeley National Laboratory"/>
            <person name="Harder C.B."/>
            <person name="Miyauchi S."/>
            <person name="Viragh M."/>
            <person name="Kuo A."/>
            <person name="Thoen E."/>
            <person name="Andreopoulos B."/>
            <person name="Lu D."/>
            <person name="Skrede I."/>
            <person name="Drula E."/>
            <person name="Henrissat B."/>
            <person name="Morin E."/>
            <person name="Kohler A."/>
            <person name="Barry K."/>
            <person name="LaButti K."/>
            <person name="Morin E."/>
            <person name="Salamov A."/>
            <person name="Lipzen A."/>
            <person name="Mereny Z."/>
            <person name="Hegedus B."/>
            <person name="Baldrian P."/>
            <person name="Stursova M."/>
            <person name="Weitz H."/>
            <person name="Taylor A."/>
            <person name="Grigoriev I.V."/>
            <person name="Nagy L.G."/>
            <person name="Martin F."/>
            <person name="Kauserud H."/>
        </authorList>
    </citation>
    <scope>NUCLEOTIDE SEQUENCE</scope>
    <source>
        <strain evidence="1">CBHHK182m</strain>
    </source>
</reference>
<comment type="caution">
    <text evidence="1">The sequence shown here is derived from an EMBL/GenBank/DDBJ whole genome shotgun (WGS) entry which is preliminary data.</text>
</comment>
<gene>
    <name evidence="1" type="ORF">B0H16DRAFT_1481881</name>
</gene>